<dbReference type="PANTHER" id="PTHR24282:SF211">
    <property type="entry name" value="CYTOCHROME P450-RELATED"/>
    <property type="match status" value="1"/>
</dbReference>
<dbReference type="AlphaFoldDB" id="A0A7J7NHH2"/>
<dbReference type="PROSITE" id="PS00028">
    <property type="entry name" value="ZINC_FINGER_C2H2_1"/>
    <property type="match status" value="1"/>
</dbReference>
<dbReference type="EMBL" id="JACGCM010000786">
    <property type="protein sequence ID" value="KAF6166607.1"/>
    <property type="molecule type" value="Genomic_DNA"/>
</dbReference>
<reference evidence="21 22" key="1">
    <citation type="journal article" date="2020" name="IScience">
        <title>Genome Sequencing of the Endangered Kingdonia uniflora (Circaeasteraceae, Ranunculales) Reveals Potential Mechanisms of Evolutionary Specialization.</title>
        <authorList>
            <person name="Sun Y."/>
            <person name="Deng T."/>
            <person name="Zhang A."/>
            <person name="Moore M.J."/>
            <person name="Landis J.B."/>
            <person name="Lin N."/>
            <person name="Zhang H."/>
            <person name="Zhang X."/>
            <person name="Huang J."/>
            <person name="Zhang X."/>
            <person name="Sun H."/>
            <person name="Wang H."/>
        </authorList>
    </citation>
    <scope>NUCLEOTIDE SEQUENCE [LARGE SCALE GENOMIC DNA]</scope>
    <source>
        <strain evidence="21">TB1705</strain>
        <tissue evidence="21">Leaf</tissue>
    </source>
</reference>
<evidence type="ECO:0000256" key="13">
    <source>
        <dbReference type="ARBA" id="ARBA00023033"/>
    </source>
</evidence>
<proteinExistence type="inferred from homology"/>
<evidence type="ECO:0000256" key="9">
    <source>
        <dbReference type="ARBA" id="ARBA00022989"/>
    </source>
</evidence>
<dbReference type="PROSITE" id="PS50157">
    <property type="entry name" value="ZINC_FINGER_C2H2_2"/>
    <property type="match status" value="1"/>
</dbReference>
<dbReference type="FunFam" id="3.30.160.60:FF:000131">
    <property type="entry name" value="protein indeterminate-domain 5, chloroplastic-like"/>
    <property type="match status" value="1"/>
</dbReference>
<evidence type="ECO:0000256" key="10">
    <source>
        <dbReference type="ARBA" id="ARBA00023002"/>
    </source>
</evidence>
<protein>
    <recommendedName>
        <fullName evidence="20">C2H2-type domain-containing protein</fullName>
    </recommendedName>
</protein>
<dbReference type="GO" id="GO:0004497">
    <property type="term" value="F:monooxygenase activity"/>
    <property type="evidence" value="ECO:0007669"/>
    <property type="project" value="UniProtKB-KW"/>
</dbReference>
<dbReference type="GO" id="GO:0006355">
    <property type="term" value="P:regulation of DNA-templated transcription"/>
    <property type="evidence" value="ECO:0007669"/>
    <property type="project" value="UniProtKB-ARBA"/>
</dbReference>
<evidence type="ECO:0000256" key="6">
    <source>
        <dbReference type="ARBA" id="ARBA00022737"/>
    </source>
</evidence>
<gene>
    <name evidence="21" type="ORF">GIB67_005469</name>
</gene>
<dbReference type="PANTHER" id="PTHR24282">
    <property type="entry name" value="CYTOCHROME P450 FAMILY MEMBER"/>
    <property type="match status" value="1"/>
</dbReference>
<evidence type="ECO:0000256" key="16">
    <source>
        <dbReference type="PIRSR" id="PIRSR602401-1"/>
    </source>
</evidence>
<dbReference type="Pfam" id="PF22992">
    <property type="entry name" value="C2CH-4th_BIRD-IDD"/>
    <property type="match status" value="1"/>
</dbReference>
<dbReference type="GO" id="GO:0008270">
    <property type="term" value="F:zinc ion binding"/>
    <property type="evidence" value="ECO:0007669"/>
    <property type="project" value="UniProtKB-KW"/>
</dbReference>
<dbReference type="InterPro" id="IPR055185">
    <property type="entry name" value="C2CH-4th_BIRD-IDD"/>
</dbReference>
<dbReference type="GO" id="GO:0044550">
    <property type="term" value="P:secondary metabolite biosynthetic process"/>
    <property type="evidence" value="ECO:0007669"/>
    <property type="project" value="UniProtKB-ARBA"/>
</dbReference>
<evidence type="ECO:0000256" key="7">
    <source>
        <dbReference type="ARBA" id="ARBA00022771"/>
    </source>
</evidence>
<comment type="subcellular location">
    <subcellularLocation>
        <location evidence="1">Membrane</location>
    </subcellularLocation>
</comment>
<keyword evidence="5 16" id="KW-0479">Metal-binding</keyword>
<dbReference type="FunFam" id="3.30.160.60:FF:000554">
    <property type="entry name" value="protein indeterminate-domain 12-like"/>
    <property type="match status" value="1"/>
</dbReference>
<dbReference type="InterPro" id="IPR050665">
    <property type="entry name" value="Cytochrome_P450_Monooxygen"/>
</dbReference>
<evidence type="ECO:0000256" key="8">
    <source>
        <dbReference type="ARBA" id="ARBA00022833"/>
    </source>
</evidence>
<keyword evidence="6" id="KW-0677">Repeat</keyword>
<keyword evidence="9 19" id="KW-1133">Transmembrane helix</keyword>
<evidence type="ECO:0000256" key="14">
    <source>
        <dbReference type="ARBA" id="ARBA00023136"/>
    </source>
</evidence>
<evidence type="ECO:0000256" key="11">
    <source>
        <dbReference type="ARBA" id="ARBA00023004"/>
    </source>
</evidence>
<keyword evidence="10" id="KW-0560">Oxidoreductase</keyword>
<comment type="similarity">
    <text evidence="2">Belongs to the cytochrome P450 family.</text>
</comment>
<feature type="region of interest" description="Disordered" evidence="18">
    <location>
        <begin position="20"/>
        <end position="48"/>
    </location>
</feature>
<dbReference type="PRINTS" id="PR00385">
    <property type="entry name" value="P450"/>
</dbReference>
<keyword evidence="3 16" id="KW-0349">Heme</keyword>
<keyword evidence="7 17" id="KW-0863">Zinc-finger</keyword>
<dbReference type="SUPFAM" id="SSF48264">
    <property type="entry name" value="Cytochrome P450"/>
    <property type="match status" value="1"/>
</dbReference>
<dbReference type="Pfam" id="PF22995">
    <property type="entry name" value="C2CH-3rd_BIRD-IDD"/>
    <property type="match status" value="1"/>
</dbReference>
<dbReference type="GO" id="GO:0016705">
    <property type="term" value="F:oxidoreductase activity, acting on paired donors, with incorporation or reduction of molecular oxygen"/>
    <property type="evidence" value="ECO:0007669"/>
    <property type="project" value="InterPro"/>
</dbReference>
<keyword evidence="14 19" id="KW-0472">Membrane</keyword>
<dbReference type="InterPro" id="IPR001128">
    <property type="entry name" value="Cyt_P450"/>
</dbReference>
<dbReference type="InterPro" id="IPR055187">
    <property type="entry name" value="C2CH-3rd_BIRD-IDD"/>
</dbReference>
<keyword evidence="15" id="KW-0804">Transcription</keyword>
<evidence type="ECO:0000256" key="1">
    <source>
        <dbReference type="ARBA" id="ARBA00004370"/>
    </source>
</evidence>
<comment type="caution">
    <text evidence="21">The sequence shown here is derived from an EMBL/GenBank/DDBJ whole genome shotgun (WGS) entry which is preliminary data.</text>
</comment>
<evidence type="ECO:0000256" key="5">
    <source>
        <dbReference type="ARBA" id="ARBA00022723"/>
    </source>
</evidence>
<dbReference type="GO" id="GO:0020037">
    <property type="term" value="F:heme binding"/>
    <property type="evidence" value="ECO:0007669"/>
    <property type="project" value="InterPro"/>
</dbReference>
<dbReference type="Proteomes" id="UP000541444">
    <property type="component" value="Unassembled WGS sequence"/>
</dbReference>
<evidence type="ECO:0000256" key="18">
    <source>
        <dbReference type="SAM" id="MobiDB-lite"/>
    </source>
</evidence>
<feature type="domain" description="C2H2-type" evidence="20">
    <location>
        <begin position="69"/>
        <end position="91"/>
    </location>
</feature>
<dbReference type="PRINTS" id="PR00463">
    <property type="entry name" value="EP450I"/>
</dbReference>
<evidence type="ECO:0000256" key="19">
    <source>
        <dbReference type="SAM" id="Phobius"/>
    </source>
</evidence>
<organism evidence="21 22">
    <name type="scientific">Kingdonia uniflora</name>
    <dbReference type="NCBI Taxonomy" id="39325"/>
    <lineage>
        <taxon>Eukaryota</taxon>
        <taxon>Viridiplantae</taxon>
        <taxon>Streptophyta</taxon>
        <taxon>Embryophyta</taxon>
        <taxon>Tracheophyta</taxon>
        <taxon>Spermatophyta</taxon>
        <taxon>Magnoliopsida</taxon>
        <taxon>Ranunculales</taxon>
        <taxon>Circaeasteraceae</taxon>
        <taxon>Kingdonia</taxon>
    </lineage>
</organism>
<dbReference type="InterPro" id="IPR013087">
    <property type="entry name" value="Znf_C2H2_type"/>
</dbReference>
<keyword evidence="13" id="KW-0503">Monooxygenase</keyword>
<dbReference type="InterPro" id="IPR002401">
    <property type="entry name" value="Cyt_P450_E_grp-I"/>
</dbReference>
<dbReference type="Gene3D" id="3.30.160.60">
    <property type="entry name" value="Classic Zinc Finger"/>
    <property type="match status" value="1"/>
</dbReference>
<evidence type="ECO:0000256" key="4">
    <source>
        <dbReference type="ARBA" id="ARBA00022692"/>
    </source>
</evidence>
<evidence type="ECO:0000256" key="3">
    <source>
        <dbReference type="ARBA" id="ARBA00022617"/>
    </source>
</evidence>
<sequence>MVTTYNLKLTMKSDTMTVSAEEASASSSGNQAETAPVVTKKKRNLPGMPDPEAEVIALSPKTLMATNRFVCEVCNKGFQRDQNLQLHRRGHNLPWKLRQRTSKEVRKRVYVCPETSCVHHNPSRALGDLTGIKKHFCRKHGEKKWKCERCLKKYAVHSDWKAHSKTCGLKEYRCDCGTMFSRRDSFITHRAFCDALAAQEGGRALVVADSNPEENLSLQIVADSSPPPSSSIVSAVSPIQSSELPENHSDILNHDPIEILDQNPPVLCLNGSGSSSSNSSSSTSIFSNVFGSSSVAGSLQPQTSAFSDLLCAMARSSGRPSDSHTEPTSLCLSSNSGFTLFGATAIPFIRSQQPAPAMSATALLQKAAQMGAAASNSSLLCGYGISGQQEHLQWDHNLKNEQTAATIGSGVGISPDGGIGLTEYMMVPSTLLFGSEPTTLDLLGLGITGGRPPNGDFSSMISSVDASLDMRVASSGQDRHSEELSSTKTTSSSPLSFFLLQVSVSKMDLISAIIIFPLLLLIIRIVYSFLWVPLRIQRHFLNQGIRGPGYRPIFGNAAQLRLMITQAQSKPMDHFTHEILHRVIPHYYKWSHLYGKTYLYWFGSTARLALSDPDMIKEVLLNTSGSFGKVRFNPLSKKLFGEGLVGLEGEKWARHRRITARALSLERVKGWVPEIVASTSKMLEKLEEEGGGREEFEIDVHKELHNLTADVISRTAFGSSYEQGKRIFQLQEEQMQLFSQAIRSVYIPGFRFLPTKKNIMRKKLDKETQELFRKLIKINSETSENSRNLFGLLMSKKKNQGEEEEEEESFRVQEIIDESKTFYFAGKETNANLLTWALLLLASHQEWQSKVRDEVDRVCGDHGFPTANNVNELKIISIVLNETLRLYPPVVMLMRQTCKDVKLGGLEVPAGTQLFLAMTAVHHDTKIWGEDADEFNPLRFSDTGGKHLASFFPFGLGPRICVGQNLGVIEAKVALAMIIKTFSFKISPSYVHAPMQFLALQPQFGAQLLFTKI</sequence>
<keyword evidence="4 19" id="KW-0812">Transmembrane</keyword>
<comment type="cofactor">
    <cofactor evidence="16">
        <name>heme</name>
        <dbReference type="ChEBI" id="CHEBI:30413"/>
    </cofactor>
</comment>
<evidence type="ECO:0000313" key="22">
    <source>
        <dbReference type="Proteomes" id="UP000541444"/>
    </source>
</evidence>
<evidence type="ECO:0000259" key="20">
    <source>
        <dbReference type="PROSITE" id="PS50157"/>
    </source>
</evidence>
<dbReference type="OrthoDB" id="1470350at2759"/>
<accession>A0A7J7NHH2</accession>
<keyword evidence="8" id="KW-0862">Zinc</keyword>
<evidence type="ECO:0000313" key="21">
    <source>
        <dbReference type="EMBL" id="KAF6166607.1"/>
    </source>
</evidence>
<dbReference type="Pfam" id="PF22996">
    <property type="entry name" value="C2H2-2nd_BIRD-IDD"/>
    <property type="match status" value="1"/>
</dbReference>
<evidence type="ECO:0000256" key="12">
    <source>
        <dbReference type="ARBA" id="ARBA00023015"/>
    </source>
</evidence>
<evidence type="ECO:0000256" key="2">
    <source>
        <dbReference type="ARBA" id="ARBA00010617"/>
    </source>
</evidence>
<feature type="binding site" description="axial binding residue" evidence="16">
    <location>
        <position position="961"/>
    </location>
    <ligand>
        <name>heme</name>
        <dbReference type="ChEBI" id="CHEBI:30413"/>
    </ligand>
    <ligandPart>
        <name>Fe</name>
        <dbReference type="ChEBI" id="CHEBI:18248"/>
    </ligandPart>
</feature>
<evidence type="ECO:0000256" key="17">
    <source>
        <dbReference type="PROSITE-ProRule" id="PRU00042"/>
    </source>
</evidence>
<name>A0A7J7NHH2_9MAGN</name>
<keyword evidence="22" id="KW-1185">Reference proteome</keyword>
<dbReference type="PROSITE" id="PS00086">
    <property type="entry name" value="CYTOCHROME_P450"/>
    <property type="match status" value="1"/>
</dbReference>
<dbReference type="InterPro" id="IPR055186">
    <property type="entry name" value="C2H2-2nd_BIRD-IDD"/>
</dbReference>
<evidence type="ECO:0000256" key="15">
    <source>
        <dbReference type="ARBA" id="ARBA00023163"/>
    </source>
</evidence>
<dbReference type="Pfam" id="PF00067">
    <property type="entry name" value="p450"/>
    <property type="match status" value="1"/>
</dbReference>
<dbReference type="GO" id="GO:0016020">
    <property type="term" value="C:membrane"/>
    <property type="evidence" value="ECO:0007669"/>
    <property type="project" value="UniProtKB-SubCell"/>
</dbReference>
<keyword evidence="12" id="KW-0805">Transcription regulation</keyword>
<keyword evidence="11 16" id="KW-0408">Iron</keyword>
<dbReference type="Gene3D" id="1.10.630.10">
    <property type="entry name" value="Cytochrome P450"/>
    <property type="match status" value="1"/>
</dbReference>
<dbReference type="GO" id="GO:0005506">
    <property type="term" value="F:iron ion binding"/>
    <property type="evidence" value="ECO:0007669"/>
    <property type="project" value="InterPro"/>
</dbReference>
<dbReference type="InterPro" id="IPR017972">
    <property type="entry name" value="Cyt_P450_CS"/>
</dbReference>
<dbReference type="InterPro" id="IPR036396">
    <property type="entry name" value="Cyt_P450_sf"/>
</dbReference>
<feature type="transmembrane region" description="Helical" evidence="19">
    <location>
        <begin position="509"/>
        <end position="532"/>
    </location>
</feature>